<keyword evidence="3" id="KW-0677">Repeat</keyword>
<dbReference type="FunFam" id="3.30.160.60:FF:001465">
    <property type="entry name" value="Zinc finger protein 560"/>
    <property type="match status" value="1"/>
</dbReference>
<dbReference type="InterPro" id="IPR013087">
    <property type="entry name" value="Znf_C2H2_type"/>
</dbReference>
<dbReference type="FunFam" id="3.30.160.60:FF:002343">
    <property type="entry name" value="Zinc finger protein 33A"/>
    <property type="match status" value="1"/>
</dbReference>
<feature type="domain" description="C2H2-type" evidence="10">
    <location>
        <begin position="46"/>
        <end position="74"/>
    </location>
</feature>
<dbReference type="SUPFAM" id="SSF57667">
    <property type="entry name" value="beta-beta-alpha zinc fingers"/>
    <property type="match status" value="9"/>
</dbReference>
<feature type="domain" description="C2H2-type" evidence="10">
    <location>
        <begin position="144"/>
        <end position="170"/>
    </location>
</feature>
<comment type="subcellular location">
    <subcellularLocation>
        <location evidence="1">Nucleus</location>
    </subcellularLocation>
</comment>
<organism evidence="11 12">
    <name type="scientific">Rhynchophorus ferrugineus</name>
    <name type="common">Red palm weevil</name>
    <name type="synonym">Curculio ferrugineus</name>
    <dbReference type="NCBI Taxonomy" id="354439"/>
    <lineage>
        <taxon>Eukaryota</taxon>
        <taxon>Metazoa</taxon>
        <taxon>Ecdysozoa</taxon>
        <taxon>Arthropoda</taxon>
        <taxon>Hexapoda</taxon>
        <taxon>Insecta</taxon>
        <taxon>Pterygota</taxon>
        <taxon>Neoptera</taxon>
        <taxon>Endopterygota</taxon>
        <taxon>Coleoptera</taxon>
        <taxon>Polyphaga</taxon>
        <taxon>Cucujiformia</taxon>
        <taxon>Curculionidae</taxon>
        <taxon>Dryophthorinae</taxon>
        <taxon>Rhynchophorus</taxon>
    </lineage>
</organism>
<evidence type="ECO:0000256" key="6">
    <source>
        <dbReference type="ARBA" id="ARBA00023125"/>
    </source>
</evidence>
<accession>A0A834IU03</accession>
<proteinExistence type="predicted"/>
<feature type="region of interest" description="Disordered" evidence="9">
    <location>
        <begin position="1652"/>
        <end position="1676"/>
    </location>
</feature>
<dbReference type="Pfam" id="PF13894">
    <property type="entry name" value="zf-C2H2_4"/>
    <property type="match status" value="1"/>
</dbReference>
<evidence type="ECO:0000256" key="3">
    <source>
        <dbReference type="ARBA" id="ARBA00022737"/>
    </source>
</evidence>
<keyword evidence="5" id="KW-0862">Zinc</keyword>
<dbReference type="Pfam" id="PF00096">
    <property type="entry name" value="zf-C2H2"/>
    <property type="match status" value="7"/>
</dbReference>
<evidence type="ECO:0000256" key="1">
    <source>
        <dbReference type="ARBA" id="ARBA00004123"/>
    </source>
</evidence>
<name>A0A834IU03_RHYFE</name>
<feature type="domain" description="C2H2-type" evidence="10">
    <location>
        <begin position="77"/>
        <end position="104"/>
    </location>
</feature>
<evidence type="ECO:0000259" key="10">
    <source>
        <dbReference type="PROSITE" id="PS50157"/>
    </source>
</evidence>
<feature type="compositionally biased region" description="Polar residues" evidence="9">
    <location>
        <begin position="1652"/>
        <end position="1675"/>
    </location>
</feature>
<dbReference type="Pfam" id="PF13912">
    <property type="entry name" value="zf-C2H2_6"/>
    <property type="match status" value="2"/>
</dbReference>
<keyword evidence="2" id="KW-0479">Metal-binding</keyword>
<keyword evidence="4 8" id="KW-0863">Zinc-finger</keyword>
<keyword evidence="7" id="KW-0539">Nucleus</keyword>
<feature type="domain" description="C2H2-type" evidence="10">
    <location>
        <begin position="1357"/>
        <end position="1379"/>
    </location>
</feature>
<dbReference type="PROSITE" id="PS50157">
    <property type="entry name" value="ZINC_FINGER_C2H2_2"/>
    <property type="match status" value="18"/>
</dbReference>
<evidence type="ECO:0000256" key="2">
    <source>
        <dbReference type="ARBA" id="ARBA00022723"/>
    </source>
</evidence>
<evidence type="ECO:0000256" key="4">
    <source>
        <dbReference type="ARBA" id="ARBA00022771"/>
    </source>
</evidence>
<dbReference type="SMART" id="SM00355">
    <property type="entry name" value="ZnF_C2H2"/>
    <property type="match status" value="31"/>
</dbReference>
<dbReference type="InterPro" id="IPR036236">
    <property type="entry name" value="Znf_C2H2_sf"/>
</dbReference>
<dbReference type="PANTHER" id="PTHR24379:SF121">
    <property type="entry name" value="C2H2-TYPE DOMAIN-CONTAINING PROTEIN"/>
    <property type="match status" value="1"/>
</dbReference>
<evidence type="ECO:0000256" key="5">
    <source>
        <dbReference type="ARBA" id="ARBA00022833"/>
    </source>
</evidence>
<dbReference type="FunFam" id="3.30.160.60:FF:000446">
    <property type="entry name" value="Zinc finger protein"/>
    <property type="match status" value="1"/>
</dbReference>
<evidence type="ECO:0000313" key="12">
    <source>
        <dbReference type="Proteomes" id="UP000625711"/>
    </source>
</evidence>
<feature type="domain" description="C2H2-type" evidence="10">
    <location>
        <begin position="107"/>
        <end position="135"/>
    </location>
</feature>
<evidence type="ECO:0000256" key="7">
    <source>
        <dbReference type="ARBA" id="ARBA00023242"/>
    </source>
</evidence>
<evidence type="ECO:0000313" key="11">
    <source>
        <dbReference type="EMBL" id="KAF7286011.1"/>
    </source>
</evidence>
<keyword evidence="6" id="KW-0238">DNA-binding</keyword>
<dbReference type="EMBL" id="JAACXV010000039">
    <property type="protein sequence ID" value="KAF7286011.1"/>
    <property type="molecule type" value="Genomic_DNA"/>
</dbReference>
<dbReference type="PROSITE" id="PS00028">
    <property type="entry name" value="ZINC_FINGER_C2H2_1"/>
    <property type="match status" value="18"/>
</dbReference>
<dbReference type="Gene3D" id="3.30.160.60">
    <property type="entry name" value="Classic Zinc Finger"/>
    <property type="match status" value="14"/>
</dbReference>
<dbReference type="Proteomes" id="UP000625711">
    <property type="component" value="Unassembled WGS sequence"/>
</dbReference>
<feature type="domain" description="C2H2-type" evidence="10">
    <location>
        <begin position="437"/>
        <end position="464"/>
    </location>
</feature>
<sequence>MDITYILLSRYICGGSKHFCCSICGKLFPTYKKLRRHNYIHGTKRHQCSHCNRKFLFKHAVSYHIRTVHQDKSLVEFLCSHCGKRFKEKPWFEKHLKLHDPNYQPEFQCSVCGQVLSCNRYLETHVRKRHSRIDSTFPCRSRKYCCDVCGKELLKKNMKNHMMSHTGEKPFNCEHCGKGFITRKCLNLHTRTHTKERPYRCTVCDKSFTQKYSVTIHMRYHTGERPFRCPICFKKFVTHSELKVHVCAGPKDANQCPICLKIFASQGNLKRHSYIHSELKKFERFICKICDLDFGNNENLQRHMKKLHLTDHLELGKCPFCRRQFKIQHNTLKKHVWSVHDPQYKFCFVCSICDKVMTYESSYVKHVITHDQEQPDYRKRRCVCEICGKDILKKNIQPHMKGHLGVKPHKCPYCDKSFTNRKILRHHIRTHTKEKPHKCPVCAKGFTQPYTVTIHMRYHTGERPFNCCVCKRGFVTKAELKHHSCKGPQNFESQFEAEDFFDFELEDEQPTDQYQCGICSKIFPNKNKFIEHHINMYNKKLTCCKCSVAFKSLEDLYEHHETHKDIDLDFNCQESQEDEVEQLVFSDEVIELPHAVLDDGSQFLYILDEPDDNCVNEVVIQEDELVQNQEMVAGRKLKETLDLVNMEHGYMLPSSMEADDEKMVLSKKISLSNAPGCGNKRLYTPPKPRAPQPRRRHEVPDFSATEFIQLEANEELDTTHYKCIRCEQIFINKFGFFRHIEKGKCFINSCDVCNATFSKNSEFYSHYIAQHTDRAICNFCFRTFMYEKNVKGHMLRHLDQFRHRCEECNKGFYTVREYRSHYKNRHMGIRHKCDVCGRSFADEYYFKKHIATHAKVNFTVVQLQLSLLYLKLNLPSLEWLDCQVVLEDILKNPLLKFINGRTRIPRFKYKCYVCSTKFFTNEDLMAHKTKYPKKECQRFTKIINSRKSSRRRIKNESALNIEPIILKSLKLSLQDHLTQHVSNFEIDKTEMNQFYNDYALLRPDIDPFLNDCDLDSNTCLNTSRSLNNNTLTEMDMNLQLSQDRPELENINDVLTLHEDLSSCGVNDDGYSKEASNSLIEREHFRFHLWPENKKKEYISHHFNKQVRIFLTDIKRSVTLTKEIPHTNAEQCSGRRRFTCYLCFSKFFNKDDLDAHKKCCSNEDVDESDESQDDTAPVIVQEPTLTVKEIQCEPETPVRVGTKYLCINCNEFFIDSEAINAHNHIDGVCKYYCVKCDRHFNTRGGFVVHVFQHNSKLYPKFAYKCQMCPDSFDDCYQLRRHYAFLHSVLEKISSVGNVKTTVICSSTCTVVPSSTTTLASSSSSTIVVPSSPTPTTVTSAIVSKPESTVQGPSRVTVYDCDVCYDVFTTEESLSKHKERHKLLMKQKTRFVRIEKKDLGRKFIMRKNKSIKDNKEGQSNEKMRPSFTIQTKVAKKGTAPPKLVIRSIIPKIIPELVPIQGQQETSEKPSEDTVPPISNSTSTTSNSTTVSSRLNTNVSEKVHSNDLLVNATTTTRSPLQLPVTVVSSNTTTTPLIVSPQVNAGSIMVSQLPQQQVTPNTNTPLFYFVLPRNQVSLDESGQVKPVQVLVSTPKGQKILVGKKSDAPAFTMPMITNVATIITEQSNDNNQKTNSVHTTHFEGEFAKFLSKSLVENPSATETSSSSDANEGTSNSSASSDVIVIDGDAENEDSRQINKPVKIIIKKNSNLAVTGPKVSTETPSTSTAAAATASSSKPKIFVKKLSELLDKPKRTMSVPENGVAFQCRCCNNIFPDRQHLYTHIRNYYICHLCPFRTCIIRHYRDHLVAHHQLYVCDLCNFANSDFNVLQSHKKRCHRVYSYKT</sequence>
<dbReference type="GO" id="GO:0000122">
    <property type="term" value="P:negative regulation of transcription by RNA polymerase II"/>
    <property type="evidence" value="ECO:0007669"/>
    <property type="project" value="UniProtKB-ARBA"/>
</dbReference>
<evidence type="ECO:0000256" key="9">
    <source>
        <dbReference type="SAM" id="MobiDB-lite"/>
    </source>
</evidence>
<feature type="domain" description="C2H2-type" evidence="10">
    <location>
        <begin position="831"/>
        <end position="854"/>
    </location>
</feature>
<evidence type="ECO:0000256" key="8">
    <source>
        <dbReference type="PROSITE-ProRule" id="PRU00042"/>
    </source>
</evidence>
<dbReference type="GO" id="GO:0008270">
    <property type="term" value="F:zinc ion binding"/>
    <property type="evidence" value="ECO:0007669"/>
    <property type="project" value="UniProtKB-KW"/>
</dbReference>
<feature type="domain" description="C2H2-type" evidence="10">
    <location>
        <begin position="254"/>
        <end position="281"/>
    </location>
</feature>
<feature type="domain" description="C2H2-type" evidence="10">
    <location>
        <begin position="748"/>
        <end position="776"/>
    </location>
</feature>
<feature type="compositionally biased region" description="Low complexity" evidence="9">
    <location>
        <begin position="1476"/>
        <end position="1489"/>
    </location>
</feature>
<feature type="domain" description="C2H2-type" evidence="10">
    <location>
        <begin position="171"/>
        <end position="198"/>
    </location>
</feature>
<dbReference type="PANTHER" id="PTHR24379">
    <property type="entry name" value="KRAB AND ZINC FINGER DOMAIN-CONTAINING"/>
    <property type="match status" value="1"/>
</dbReference>
<protein>
    <recommendedName>
        <fullName evidence="10">C2H2-type domain-containing protein</fullName>
    </recommendedName>
</protein>
<dbReference type="GO" id="GO:0003677">
    <property type="term" value="F:DNA binding"/>
    <property type="evidence" value="ECO:0007669"/>
    <property type="project" value="UniProtKB-KW"/>
</dbReference>
<feature type="domain" description="C2H2-type" evidence="10">
    <location>
        <begin position="348"/>
        <end position="375"/>
    </location>
</feature>
<feature type="domain" description="C2H2-type" evidence="10">
    <location>
        <begin position="409"/>
        <end position="436"/>
    </location>
</feature>
<gene>
    <name evidence="11" type="ORF">GWI33_008314</name>
</gene>
<feature type="domain" description="C2H2-type" evidence="10">
    <location>
        <begin position="19"/>
        <end position="46"/>
    </location>
</feature>
<feature type="domain" description="C2H2-type" evidence="10">
    <location>
        <begin position="1262"/>
        <end position="1290"/>
    </location>
</feature>
<feature type="region of interest" description="Disordered" evidence="9">
    <location>
        <begin position="1458"/>
        <end position="1489"/>
    </location>
</feature>
<dbReference type="GO" id="GO:0005634">
    <property type="term" value="C:nucleus"/>
    <property type="evidence" value="ECO:0007669"/>
    <property type="project" value="UniProtKB-SubCell"/>
</dbReference>
<feature type="domain" description="C2H2-type" evidence="10">
    <location>
        <begin position="285"/>
        <end position="313"/>
    </location>
</feature>
<keyword evidence="12" id="KW-1185">Reference proteome</keyword>
<feature type="domain" description="C2H2-type" evidence="10">
    <location>
        <begin position="1760"/>
        <end position="1786"/>
    </location>
</feature>
<dbReference type="FunFam" id="3.30.160.60:FF:000110">
    <property type="entry name" value="Zinc finger protein-like"/>
    <property type="match status" value="2"/>
</dbReference>
<dbReference type="OrthoDB" id="6653510at2759"/>
<reference evidence="11" key="1">
    <citation type="submission" date="2020-08" db="EMBL/GenBank/DDBJ databases">
        <title>Genome sequencing and assembly of the red palm weevil Rhynchophorus ferrugineus.</title>
        <authorList>
            <person name="Dias G.B."/>
            <person name="Bergman C.M."/>
            <person name="Manee M."/>
        </authorList>
    </citation>
    <scope>NUCLEOTIDE SEQUENCE</scope>
    <source>
        <strain evidence="11">AA-2017</strain>
        <tissue evidence="11">Whole larva</tissue>
    </source>
</reference>
<comment type="caution">
    <text evidence="11">The sequence shown here is derived from an EMBL/GenBank/DDBJ whole genome shotgun (WGS) entry which is preliminary data.</text>
</comment>
<feature type="domain" description="C2H2-type" evidence="10">
    <location>
        <begin position="803"/>
        <end position="831"/>
    </location>
</feature>
<feature type="domain" description="C2H2-type" evidence="10">
    <location>
        <begin position="199"/>
        <end position="226"/>
    </location>
</feature>